<organism evidence="1 2">
    <name type="scientific">Ambispora leptoticha</name>
    <dbReference type="NCBI Taxonomy" id="144679"/>
    <lineage>
        <taxon>Eukaryota</taxon>
        <taxon>Fungi</taxon>
        <taxon>Fungi incertae sedis</taxon>
        <taxon>Mucoromycota</taxon>
        <taxon>Glomeromycotina</taxon>
        <taxon>Glomeromycetes</taxon>
        <taxon>Archaeosporales</taxon>
        <taxon>Ambisporaceae</taxon>
        <taxon>Ambispora</taxon>
    </lineage>
</organism>
<feature type="non-terminal residue" evidence="1">
    <location>
        <position position="1"/>
    </location>
</feature>
<reference evidence="1" key="1">
    <citation type="submission" date="2021-06" db="EMBL/GenBank/DDBJ databases">
        <authorList>
            <person name="Kallberg Y."/>
            <person name="Tangrot J."/>
            <person name="Rosling A."/>
        </authorList>
    </citation>
    <scope>NUCLEOTIDE SEQUENCE</scope>
    <source>
        <strain evidence="1">FL130A</strain>
    </source>
</reference>
<evidence type="ECO:0000313" key="1">
    <source>
        <dbReference type="EMBL" id="CAG8723532.1"/>
    </source>
</evidence>
<dbReference type="Proteomes" id="UP000789508">
    <property type="component" value="Unassembled WGS sequence"/>
</dbReference>
<dbReference type="AlphaFoldDB" id="A0A9N9I7A8"/>
<name>A0A9N9I7A8_9GLOM</name>
<accession>A0A9N9I7A8</accession>
<comment type="caution">
    <text evidence="1">The sequence shown here is derived from an EMBL/GenBank/DDBJ whole genome shotgun (WGS) entry which is preliminary data.</text>
</comment>
<gene>
    <name evidence="1" type="ORF">ALEPTO_LOCUS12344</name>
</gene>
<dbReference type="EMBL" id="CAJVPS010027242">
    <property type="protein sequence ID" value="CAG8723532.1"/>
    <property type="molecule type" value="Genomic_DNA"/>
</dbReference>
<keyword evidence="2" id="KW-1185">Reference proteome</keyword>
<protein>
    <submittedName>
        <fullName evidence="1">12964_t:CDS:1</fullName>
    </submittedName>
</protein>
<evidence type="ECO:0000313" key="2">
    <source>
        <dbReference type="Proteomes" id="UP000789508"/>
    </source>
</evidence>
<feature type="non-terminal residue" evidence="1">
    <location>
        <position position="46"/>
    </location>
</feature>
<sequence>NSIPFSLIFIETKPRENPLLVLVRHPQHSDAVKIYVPQNADVHDVK</sequence>
<proteinExistence type="predicted"/>